<dbReference type="OrthoDB" id="4078873at2759"/>
<evidence type="ECO:0000256" key="1">
    <source>
        <dbReference type="SAM" id="Phobius"/>
    </source>
</evidence>
<dbReference type="Proteomes" id="UP000722485">
    <property type="component" value="Unassembled WGS sequence"/>
</dbReference>
<evidence type="ECO:0000313" key="2">
    <source>
        <dbReference type="EMBL" id="KAF7554138.1"/>
    </source>
</evidence>
<gene>
    <name evidence="2" type="ORF">G7Z17_g3106</name>
</gene>
<organism evidence="2 3">
    <name type="scientific">Cylindrodendrum hubeiense</name>
    <dbReference type="NCBI Taxonomy" id="595255"/>
    <lineage>
        <taxon>Eukaryota</taxon>
        <taxon>Fungi</taxon>
        <taxon>Dikarya</taxon>
        <taxon>Ascomycota</taxon>
        <taxon>Pezizomycotina</taxon>
        <taxon>Sordariomycetes</taxon>
        <taxon>Hypocreomycetidae</taxon>
        <taxon>Hypocreales</taxon>
        <taxon>Nectriaceae</taxon>
        <taxon>Cylindrodendrum</taxon>
    </lineage>
</organism>
<evidence type="ECO:0000313" key="3">
    <source>
        <dbReference type="Proteomes" id="UP000722485"/>
    </source>
</evidence>
<dbReference type="AlphaFoldDB" id="A0A9P5HGF1"/>
<feature type="transmembrane region" description="Helical" evidence="1">
    <location>
        <begin position="139"/>
        <end position="157"/>
    </location>
</feature>
<dbReference type="EMBL" id="JAANBB010000036">
    <property type="protein sequence ID" value="KAF7554138.1"/>
    <property type="molecule type" value="Genomic_DNA"/>
</dbReference>
<keyword evidence="1" id="KW-0812">Transmembrane</keyword>
<sequence length="177" mass="19340">MFWKPDDHLWTRPNASVAVAFASPNIADLLYTNAKFCWASDAFVLIVLAFCAPVAAIFFSAARKAKKAGIGQVTVHIALWGMSIGAPIAGAIWTNVLHNNMKDQATTIYGDITVQLWYPLAGEARDAVTEAYSVVQHKMVVIGSGFISLCIISMLTGRNIDIKKHDEESEQAEGNIW</sequence>
<feature type="transmembrane region" description="Helical" evidence="1">
    <location>
        <begin position="42"/>
        <end position="61"/>
    </location>
</feature>
<proteinExistence type="predicted"/>
<protein>
    <submittedName>
        <fullName evidence="2">Uncharacterized protein</fullName>
    </submittedName>
</protein>
<feature type="transmembrane region" description="Helical" evidence="1">
    <location>
        <begin position="73"/>
        <end position="93"/>
    </location>
</feature>
<keyword evidence="3" id="KW-1185">Reference proteome</keyword>
<keyword evidence="1" id="KW-0472">Membrane</keyword>
<keyword evidence="1" id="KW-1133">Transmembrane helix</keyword>
<accession>A0A9P5HGF1</accession>
<name>A0A9P5HGF1_9HYPO</name>
<reference evidence="2" key="1">
    <citation type="submission" date="2020-03" db="EMBL/GenBank/DDBJ databases">
        <title>Draft Genome Sequence of Cylindrodendrum hubeiense.</title>
        <authorList>
            <person name="Buettner E."/>
            <person name="Kellner H."/>
        </authorList>
    </citation>
    <scope>NUCLEOTIDE SEQUENCE</scope>
    <source>
        <strain evidence="2">IHI 201604</strain>
    </source>
</reference>
<comment type="caution">
    <text evidence="2">The sequence shown here is derived from an EMBL/GenBank/DDBJ whole genome shotgun (WGS) entry which is preliminary data.</text>
</comment>